<evidence type="ECO:0000256" key="5">
    <source>
        <dbReference type="ARBA" id="ARBA00023239"/>
    </source>
</evidence>
<accession>A0AAE3KXN3</accession>
<dbReference type="InterPro" id="IPR002129">
    <property type="entry name" value="PyrdxlP-dep_de-COase"/>
</dbReference>
<dbReference type="InterPro" id="IPR010977">
    <property type="entry name" value="Aromatic_deC"/>
</dbReference>
<dbReference type="GO" id="GO:0006520">
    <property type="term" value="P:amino acid metabolic process"/>
    <property type="evidence" value="ECO:0007669"/>
    <property type="project" value="InterPro"/>
</dbReference>
<reference evidence="8 9" key="1">
    <citation type="journal article" date="2011" name="Appl. Environ. Microbiol.">
        <title>Methanogenic archaea isolated from Taiwan's Chelungpu fault.</title>
        <authorList>
            <person name="Wu S.Y."/>
            <person name="Lai M.C."/>
        </authorList>
    </citation>
    <scope>NUCLEOTIDE SEQUENCE [LARGE SCALE GENOMIC DNA]</scope>
    <source>
        <strain evidence="8 9">St545Mb</strain>
    </source>
</reference>
<gene>
    <name evidence="8" type="ORF">PV02_07385</name>
</gene>
<protein>
    <recommendedName>
        <fullName evidence="10">Tyrosine decarboxylase</fullName>
    </recommendedName>
</protein>
<keyword evidence="5 7" id="KW-0456">Lyase</keyword>
<comment type="caution">
    <text evidence="8">The sequence shown here is derived from an EMBL/GenBank/DDBJ whole genome shotgun (WGS) entry which is preliminary data.</text>
</comment>
<evidence type="ECO:0008006" key="10">
    <source>
        <dbReference type="Google" id="ProtNLM"/>
    </source>
</evidence>
<evidence type="ECO:0000256" key="3">
    <source>
        <dbReference type="ARBA" id="ARBA00022793"/>
    </source>
</evidence>
<evidence type="ECO:0000256" key="2">
    <source>
        <dbReference type="ARBA" id="ARBA00009533"/>
    </source>
</evidence>
<feature type="modified residue" description="N6-(pyridoxal phosphate)lysine" evidence="6">
    <location>
        <position position="308"/>
    </location>
</feature>
<evidence type="ECO:0000256" key="6">
    <source>
        <dbReference type="PIRSR" id="PIRSR602129-50"/>
    </source>
</evidence>
<dbReference type="GO" id="GO:0030170">
    <property type="term" value="F:pyridoxal phosphate binding"/>
    <property type="evidence" value="ECO:0007669"/>
    <property type="project" value="InterPro"/>
</dbReference>
<evidence type="ECO:0000313" key="9">
    <source>
        <dbReference type="Proteomes" id="UP001206983"/>
    </source>
</evidence>
<evidence type="ECO:0000256" key="1">
    <source>
        <dbReference type="ARBA" id="ARBA00001933"/>
    </source>
</evidence>
<dbReference type="InterPro" id="IPR015424">
    <property type="entry name" value="PyrdxlP-dep_Trfase"/>
</dbReference>
<dbReference type="PRINTS" id="PR00800">
    <property type="entry name" value="YHDCRBOXLASE"/>
</dbReference>
<keyword evidence="4 6" id="KW-0663">Pyridoxal phosphate</keyword>
<keyword evidence="3" id="KW-0210">Decarboxylase</keyword>
<name>A0AAE3KXN3_9EURY</name>
<dbReference type="Pfam" id="PF00282">
    <property type="entry name" value="Pyridoxal_deC"/>
    <property type="match status" value="1"/>
</dbReference>
<dbReference type="GO" id="GO:0016831">
    <property type="term" value="F:carboxy-lyase activity"/>
    <property type="evidence" value="ECO:0007669"/>
    <property type="project" value="UniProtKB-KW"/>
</dbReference>
<dbReference type="AlphaFoldDB" id="A0AAE3KXN3"/>
<dbReference type="Proteomes" id="UP001206983">
    <property type="component" value="Unassembled WGS sequence"/>
</dbReference>
<dbReference type="Gene3D" id="3.40.640.10">
    <property type="entry name" value="Type I PLP-dependent aspartate aminotransferase-like (Major domain)"/>
    <property type="match status" value="1"/>
</dbReference>
<dbReference type="InterPro" id="IPR015421">
    <property type="entry name" value="PyrdxlP-dep_Trfase_major"/>
</dbReference>
<comment type="cofactor">
    <cofactor evidence="1 6 7">
        <name>pyridoxal 5'-phosphate</name>
        <dbReference type="ChEBI" id="CHEBI:597326"/>
    </cofactor>
</comment>
<dbReference type="Gene3D" id="1.20.1340.10">
    <property type="entry name" value="dopa decarboxylase, N-terminal domain"/>
    <property type="match status" value="1"/>
</dbReference>
<proteinExistence type="inferred from homology"/>
<keyword evidence="9" id="KW-1185">Reference proteome</keyword>
<comment type="similarity">
    <text evidence="2 7">Belongs to the group II decarboxylase family.</text>
</comment>
<organism evidence="8 9">
    <name type="scientific">Methanolobus chelungpuianus</name>
    <dbReference type="NCBI Taxonomy" id="502115"/>
    <lineage>
        <taxon>Archaea</taxon>
        <taxon>Methanobacteriati</taxon>
        <taxon>Methanobacteriota</taxon>
        <taxon>Stenosarchaea group</taxon>
        <taxon>Methanomicrobia</taxon>
        <taxon>Methanosarcinales</taxon>
        <taxon>Methanosarcinaceae</taxon>
        <taxon>Methanolobus</taxon>
    </lineage>
</organism>
<dbReference type="InterPro" id="IPR015422">
    <property type="entry name" value="PyrdxlP-dep_Trfase_small"/>
</dbReference>
<sequence>MSKQTEEYPEETLDPKDWKSMRILGHSILDDALDYLETLRDRPIWEHAPTHVKAHFEGPPPEDPEPADDVYQEYLRYIRPHQLGNSHPRFWGWIAGSGTVMGMFADLLASSTDAVSGSFSYLSNNYVELQVIEWCKTLLGYPSTASGLITSGCSASNLIGLAVARNKMAEFDVRSRGMQNAPQQMTIYCSEEAHSSVQKAVELLGFGKDAMRLIPVDDSLRIDLAALKEAITDDRENGCLPLCVIGCAGTTNTAAIDDLNALADICAEEKCWFHVDGAFGAWAAITPDYKYLVAGMERADSLAFDLHKWMYLQYPIGCILIRNAGEHRSAFSLTPTYLAHGKGERGLTGVDVNWLSDYGFELSRGFHALKAWMTIKEHGTARYGRIIQQNIDQAHYLARLVEAAPELELAVPVSLNIVNFRYMRPGLDETGLDNLNKQIEIELQEQGIAVTSTVSIRNRNYLHVGITNHRSLYSDFDTLVREVIRIGNELA</sequence>
<evidence type="ECO:0000313" key="8">
    <source>
        <dbReference type="EMBL" id="MCQ6963230.1"/>
    </source>
</evidence>
<evidence type="ECO:0000256" key="7">
    <source>
        <dbReference type="RuleBase" id="RU000382"/>
    </source>
</evidence>
<dbReference type="Gene3D" id="3.90.1150.10">
    <property type="entry name" value="Aspartate Aminotransferase, domain 1"/>
    <property type="match status" value="1"/>
</dbReference>
<evidence type="ECO:0000256" key="4">
    <source>
        <dbReference type="ARBA" id="ARBA00022898"/>
    </source>
</evidence>
<dbReference type="PANTHER" id="PTHR11999:SF70">
    <property type="entry name" value="MIP05841P"/>
    <property type="match status" value="1"/>
</dbReference>
<dbReference type="EMBL" id="JTEO01000004">
    <property type="protein sequence ID" value="MCQ6963230.1"/>
    <property type="molecule type" value="Genomic_DNA"/>
</dbReference>
<dbReference type="SUPFAM" id="SSF53383">
    <property type="entry name" value="PLP-dependent transferases"/>
    <property type="match status" value="1"/>
</dbReference>
<dbReference type="GO" id="GO:0019752">
    <property type="term" value="P:carboxylic acid metabolic process"/>
    <property type="evidence" value="ECO:0007669"/>
    <property type="project" value="InterPro"/>
</dbReference>
<dbReference type="PANTHER" id="PTHR11999">
    <property type="entry name" value="GROUP II PYRIDOXAL-5-PHOSPHATE DECARBOXYLASE"/>
    <property type="match status" value="1"/>
</dbReference>